<dbReference type="InterPro" id="IPR018704">
    <property type="entry name" value="SecYEG/CpoB_TPR"/>
</dbReference>
<feature type="transmembrane region" description="Helical" evidence="1">
    <location>
        <begin position="26"/>
        <end position="44"/>
    </location>
</feature>
<evidence type="ECO:0000313" key="3">
    <source>
        <dbReference type="EMBL" id="VAV87040.1"/>
    </source>
</evidence>
<organism evidence="3">
    <name type="scientific">hydrothermal vent metagenome</name>
    <dbReference type="NCBI Taxonomy" id="652676"/>
    <lineage>
        <taxon>unclassified sequences</taxon>
        <taxon>metagenomes</taxon>
        <taxon>ecological metagenomes</taxon>
    </lineage>
</organism>
<sequence>MSDESLFREIDEDVRRDKIQNIWKKYGSWILALSLGMVLAVGALKGWQYWQKQQAESGGASYFAAVKLAEEGKTTEAEKAFAALKANHAGFAIFGKFKQAAAMAKAGRTSGAISAYDEIASDSDVQPELKNLARIKAAYLLADTASVKELQERVAGFDNNNSPWRSSARELIAFSAYRAGDYALADRKLTQILADLQSTAGAKQRARIFLSVLTPKLPLPNSGVPNSEKTKSN</sequence>
<evidence type="ECO:0000256" key="1">
    <source>
        <dbReference type="SAM" id="Phobius"/>
    </source>
</evidence>
<keyword evidence="1" id="KW-0472">Membrane</keyword>
<dbReference type="Pfam" id="PF09976">
    <property type="entry name" value="TPR_21"/>
    <property type="match status" value="1"/>
</dbReference>
<gene>
    <name evidence="3" type="ORF">MNBD_ALPHA08-211</name>
</gene>
<evidence type="ECO:0000259" key="2">
    <source>
        <dbReference type="Pfam" id="PF09976"/>
    </source>
</evidence>
<feature type="domain" description="Ancillary SecYEG translocon subunit/Cell division coordinator CpoB TPR" evidence="2">
    <location>
        <begin position="22"/>
        <end position="148"/>
    </location>
</feature>
<reference evidence="3" key="1">
    <citation type="submission" date="2018-06" db="EMBL/GenBank/DDBJ databases">
        <authorList>
            <person name="Zhirakovskaya E."/>
        </authorList>
    </citation>
    <scope>NUCLEOTIDE SEQUENCE</scope>
</reference>
<protein>
    <submittedName>
        <fullName evidence="3">Mlr7403 protein</fullName>
    </submittedName>
</protein>
<dbReference type="EMBL" id="UOEC01000021">
    <property type="protein sequence ID" value="VAV87040.1"/>
    <property type="molecule type" value="Genomic_DNA"/>
</dbReference>
<keyword evidence="1" id="KW-1133">Transmembrane helix</keyword>
<dbReference type="AlphaFoldDB" id="A0A3B0R0M4"/>
<name>A0A3B0R0M4_9ZZZZ</name>
<proteinExistence type="predicted"/>
<keyword evidence="1" id="KW-0812">Transmembrane</keyword>
<accession>A0A3B0R0M4</accession>